<dbReference type="InterPro" id="IPR038720">
    <property type="entry name" value="YprB_RNase_H-like_dom"/>
</dbReference>
<reference evidence="2 3" key="1">
    <citation type="submission" date="2020-08" db="EMBL/GenBank/DDBJ databases">
        <title>Genome public.</title>
        <authorList>
            <person name="Liu C."/>
            <person name="Sun Q."/>
        </authorList>
    </citation>
    <scope>NUCLEOTIDE SEQUENCE [LARGE SCALE GENOMIC DNA]</scope>
    <source>
        <strain evidence="2 3">BX0805</strain>
    </source>
</reference>
<dbReference type="RefSeq" id="WP_186981700.1">
    <property type="nucleotide sequence ID" value="NZ_JACOQH010000002.1"/>
</dbReference>
<dbReference type="SUPFAM" id="SSF53098">
    <property type="entry name" value="Ribonuclease H-like"/>
    <property type="match status" value="1"/>
</dbReference>
<accession>A0ABR7I896</accession>
<dbReference type="InterPro" id="IPR036397">
    <property type="entry name" value="RNaseH_sf"/>
</dbReference>
<dbReference type="Proteomes" id="UP000621540">
    <property type="component" value="Unassembled WGS sequence"/>
</dbReference>
<name>A0ABR7I896_9FIRM</name>
<comment type="caution">
    <text evidence="2">The sequence shown here is derived from an EMBL/GenBank/DDBJ whole genome shotgun (WGS) entry which is preliminary data.</text>
</comment>
<dbReference type="InterPro" id="IPR012337">
    <property type="entry name" value="RNaseH-like_sf"/>
</dbReference>
<dbReference type="Pfam" id="PF13482">
    <property type="entry name" value="RNase_H_2"/>
    <property type="match status" value="1"/>
</dbReference>
<dbReference type="EMBL" id="JACOQH010000002">
    <property type="protein sequence ID" value="MBC5753140.1"/>
    <property type="molecule type" value="Genomic_DNA"/>
</dbReference>
<gene>
    <name evidence="2" type="ORF">H8Z76_03705</name>
</gene>
<keyword evidence="3" id="KW-1185">Reference proteome</keyword>
<evidence type="ECO:0000259" key="1">
    <source>
        <dbReference type="Pfam" id="PF13482"/>
    </source>
</evidence>
<dbReference type="Gene3D" id="3.30.420.10">
    <property type="entry name" value="Ribonuclease H-like superfamily/Ribonuclease H"/>
    <property type="match status" value="1"/>
</dbReference>
<dbReference type="PANTHER" id="PTHR38462:SF1">
    <property type="entry name" value="YPRB RIBONUCLEASE H-LIKE DOMAIN-CONTAINING PROTEIN"/>
    <property type="match status" value="1"/>
</dbReference>
<dbReference type="PANTHER" id="PTHR38462">
    <property type="entry name" value="EXONUCLEASE-LIKE PROTEIN"/>
    <property type="match status" value="1"/>
</dbReference>
<organism evidence="2 3">
    <name type="scientific">Roseburia yibonii</name>
    <dbReference type="NCBI Taxonomy" id="2763063"/>
    <lineage>
        <taxon>Bacteria</taxon>
        <taxon>Bacillati</taxon>
        <taxon>Bacillota</taxon>
        <taxon>Clostridia</taxon>
        <taxon>Lachnospirales</taxon>
        <taxon>Lachnospiraceae</taxon>
        <taxon>Roseburia</taxon>
    </lineage>
</organism>
<evidence type="ECO:0000313" key="2">
    <source>
        <dbReference type="EMBL" id="MBC5753140.1"/>
    </source>
</evidence>
<sequence length="365" mass="41890">MITKKDSISYQPANRLEEKYFTQNSIFFDIETTGFSAVRNDLYLIGCGYRDDKDFHIVQFFAENPKEQSAVLSEFFSLLSRFDTILSFNGLGFDIPFLKAKCSQLELSDPFPDFTYIDIFKSVSKYKKVLGLPNYKQKTLEAFLNISRDDEKSGGDLIPVYEDYKKSPSDAALSLLLLHNHDDVLGMLPLIQLMAYDEFFCGNYHITGAAPHAYTDVDGRPARELLIQGTAAHPFPSQLSIRKDDLFLRLANDQFALSVPLYEGSLKYFYPDYKNYYYLPVEDVAIHKSVAVYVEKEYRTQAKASTCYTKKEGTFLPQYRELFSPAFFQKYKEKTSYFSYDPDAFSCDGKAQSSYTAHLLSHFLA</sequence>
<evidence type="ECO:0000313" key="3">
    <source>
        <dbReference type="Proteomes" id="UP000621540"/>
    </source>
</evidence>
<proteinExistence type="predicted"/>
<protein>
    <submittedName>
        <fullName evidence="2">Ribonuclease H-like domain-containing protein</fullName>
    </submittedName>
</protein>
<feature type="domain" description="YprB ribonuclease H-like" evidence="1">
    <location>
        <begin position="26"/>
        <end position="194"/>
    </location>
</feature>